<sequence>MGNRDLTHIGAGAGHALALHTASPRDANQDHAAPRDLVALFQGYPNIGAHILGFLPSEAVNRFSQASRATNALSLRERYQRALEIKGSALAVPTDCANIISNTLLRQHHQLPDFRFFGYTERRSFLKKKIPGITREQIVDARDPRKPVDLSYLKHYAHALNFFRPERTPAFSEERVLHFVDAWMDSIAPYLSGETDRPSAAQRTMTADLCAFIASQGHPGALDLIFSGRTPEAKRKLVRLLWKHSMRSRMECSAHLPLYGRTMLLQDLAATVIGMPFGVTLYRISGTLQQIPGQPPFFHARGVRFIEAFLDAMGPVRQDNLLSIRSAYKDECRMYDPKFMAHQKLFIDYLAIRCALADKPQLQNQMPATHAAWSQPAKERAPLLRAYLKSIGARHGHIPDGHDRHAAYNEGPGVSVTYVRQQPATLLDGVRDFVSEVRDHSA</sequence>
<evidence type="ECO:0000313" key="2">
    <source>
        <dbReference type="Proteomes" id="UP000004277"/>
    </source>
</evidence>
<organism evidence="1 2">
    <name type="scientific">Imbroritus primus</name>
    <dbReference type="NCBI Taxonomy" id="3058603"/>
    <lineage>
        <taxon>Bacteria</taxon>
        <taxon>Pseudomonadati</taxon>
        <taxon>Pseudomonadota</taxon>
        <taxon>Betaproteobacteria</taxon>
        <taxon>Burkholderiales</taxon>
        <taxon>Burkholderiaceae</taxon>
        <taxon>Imbroritus</taxon>
    </lineage>
</organism>
<dbReference type="EMBL" id="AKCV02000026">
    <property type="protein sequence ID" value="TMS56480.1"/>
    <property type="molecule type" value="Genomic_DNA"/>
</dbReference>
<comment type="caution">
    <text evidence="1">The sequence shown here is derived from an EMBL/GenBank/DDBJ whole genome shotgun (WGS) entry which is preliminary data.</text>
</comment>
<dbReference type="Proteomes" id="UP000004277">
    <property type="component" value="Unassembled WGS sequence"/>
</dbReference>
<proteinExistence type="predicted"/>
<gene>
    <name evidence="1" type="ORF">MW7_015425</name>
</gene>
<reference evidence="1" key="1">
    <citation type="submission" date="2019-05" db="EMBL/GenBank/DDBJ databases">
        <title>Revised genome assembly of Burkholderiaceae (previously Ralstonia) sp. PBA.</title>
        <authorList>
            <person name="Gan H.M."/>
        </authorList>
    </citation>
    <scope>NUCLEOTIDE SEQUENCE</scope>
    <source>
        <strain evidence="1">PBA</strain>
    </source>
</reference>
<name>A0ACD3SJT8_9BURK</name>
<accession>A0ACD3SJT8</accession>
<protein>
    <submittedName>
        <fullName evidence="1">Uncharacterized protein</fullName>
    </submittedName>
</protein>
<evidence type="ECO:0000313" key="1">
    <source>
        <dbReference type="EMBL" id="TMS56480.1"/>
    </source>
</evidence>
<keyword evidence="2" id="KW-1185">Reference proteome</keyword>